<dbReference type="EMBL" id="SSMC01000002">
    <property type="protein sequence ID" value="THD67396.1"/>
    <property type="molecule type" value="Genomic_DNA"/>
</dbReference>
<accession>A0A4V3UY18</accession>
<dbReference type="OrthoDB" id="5621785at2"/>
<proteinExistence type="predicted"/>
<comment type="caution">
    <text evidence="1">The sequence shown here is derived from an EMBL/GenBank/DDBJ whole genome shotgun (WGS) entry which is preliminary data.</text>
</comment>
<keyword evidence="2" id="KW-1185">Reference proteome</keyword>
<reference evidence="1 2" key="1">
    <citation type="submission" date="2019-04" db="EMBL/GenBank/DDBJ databases">
        <title>Draft genome sequence of Robertkochia marina CC-AMO-30D.</title>
        <authorList>
            <person name="Hameed A."/>
            <person name="Lin S.-Y."/>
            <person name="Shahina M."/>
            <person name="Lai W.-A."/>
            <person name="Young C.-C."/>
        </authorList>
    </citation>
    <scope>NUCLEOTIDE SEQUENCE [LARGE SCALE GENOMIC DNA]</scope>
    <source>
        <strain evidence="1 2">CC-AMO-30D</strain>
    </source>
</reference>
<gene>
    <name evidence="1" type="ORF">E7Z59_06960</name>
</gene>
<organism evidence="1 2">
    <name type="scientific">Robertkochia marina</name>
    <dbReference type="NCBI Taxonomy" id="1227945"/>
    <lineage>
        <taxon>Bacteria</taxon>
        <taxon>Pseudomonadati</taxon>
        <taxon>Bacteroidota</taxon>
        <taxon>Flavobacteriia</taxon>
        <taxon>Flavobacteriales</taxon>
        <taxon>Flavobacteriaceae</taxon>
        <taxon>Robertkochia</taxon>
    </lineage>
</organism>
<dbReference type="AlphaFoldDB" id="A0A4V3UY18"/>
<protein>
    <submittedName>
        <fullName evidence="1">Uncharacterized protein</fullName>
    </submittedName>
</protein>
<dbReference type="Proteomes" id="UP000305939">
    <property type="component" value="Unassembled WGS sequence"/>
</dbReference>
<evidence type="ECO:0000313" key="1">
    <source>
        <dbReference type="EMBL" id="THD67396.1"/>
    </source>
</evidence>
<name>A0A4V3UY18_9FLAO</name>
<evidence type="ECO:0000313" key="2">
    <source>
        <dbReference type="Proteomes" id="UP000305939"/>
    </source>
</evidence>
<dbReference type="RefSeq" id="WP_136335602.1">
    <property type="nucleotide sequence ID" value="NZ_QXMP01000009.1"/>
</dbReference>
<sequence length="294" mass="33941">MPHILKNNTLEIHLDLPSENYRHARFDWTGKISTLRFHNTPLESFERADGQNAPHVGKGLYNEFGIDRALGFEETEMGGWFHKIGVGLLKKNNSEYRFDRDYEIDPADFAVNAEAHRVLISCRSKTVNGYSYLLNKSIELNDNSFTINYYLENTGKKDIITDEYTHNFIAIDQEPIGNKYILKFPFQIKPELFEETVNPEGKVTIGQNKISFNSTPKEPFFFSNLTGNELAKASWELVNLQSKIGISETGNFKTDKVNLWGWTHVISPELFIKIVLKPGKTTEWSRTYEFYTIH</sequence>